<protein>
    <recommendedName>
        <fullName evidence="4">Methyl-accepting chemotaxis protein</fullName>
    </recommendedName>
</protein>
<dbReference type="SUPFAM" id="SSF58104">
    <property type="entry name" value="Methyl-accepting chemotaxis protein (MCP) signaling domain"/>
    <property type="match status" value="1"/>
</dbReference>
<feature type="transmembrane region" description="Helical" evidence="1">
    <location>
        <begin position="143"/>
        <end position="162"/>
    </location>
</feature>
<feature type="transmembrane region" description="Helical" evidence="1">
    <location>
        <begin position="50"/>
        <end position="70"/>
    </location>
</feature>
<dbReference type="RefSeq" id="WP_171097687.1">
    <property type="nucleotide sequence ID" value="NZ_CP053084.1"/>
</dbReference>
<gene>
    <name evidence="2" type="ORF">HKT17_02900</name>
</gene>
<evidence type="ECO:0000313" key="2">
    <source>
        <dbReference type="EMBL" id="QJR28732.1"/>
    </source>
</evidence>
<evidence type="ECO:0000256" key="1">
    <source>
        <dbReference type="SAM" id="Phobius"/>
    </source>
</evidence>
<dbReference type="Proteomes" id="UP000501130">
    <property type="component" value="Chromosome"/>
</dbReference>
<name>A0ABX6N5T3_9BURK</name>
<evidence type="ECO:0008006" key="4">
    <source>
        <dbReference type="Google" id="ProtNLM"/>
    </source>
</evidence>
<accession>A0ABX6N5T3</accession>
<evidence type="ECO:0000313" key="3">
    <source>
        <dbReference type="Proteomes" id="UP000501130"/>
    </source>
</evidence>
<keyword evidence="3" id="KW-1185">Reference proteome</keyword>
<feature type="transmembrane region" description="Helical" evidence="1">
    <location>
        <begin position="182"/>
        <end position="200"/>
    </location>
</feature>
<reference evidence="2 3" key="1">
    <citation type="submission" date="2020-05" db="EMBL/GenBank/DDBJ databases">
        <title>Compete genome of Limnobacter sp. SAORIC-580.</title>
        <authorList>
            <person name="Song J."/>
            <person name="Cho J.-C."/>
        </authorList>
    </citation>
    <scope>NUCLEOTIDE SEQUENCE [LARGE SCALE GENOMIC DNA]</scope>
    <source>
        <strain evidence="2 3">SAORIC-580</strain>
    </source>
</reference>
<organism evidence="2 3">
    <name type="scientific">Limnobacter profundi</name>
    <dbReference type="NCBI Taxonomy" id="2732163"/>
    <lineage>
        <taxon>Bacteria</taxon>
        <taxon>Pseudomonadati</taxon>
        <taxon>Pseudomonadota</taxon>
        <taxon>Betaproteobacteria</taxon>
        <taxon>Burkholderiales</taxon>
        <taxon>Burkholderiaceae</taxon>
        <taxon>Limnobacter</taxon>
    </lineage>
</organism>
<keyword evidence="1" id="KW-0472">Membrane</keyword>
<sequence length="474" mass="52686">MHAQHSALNQQASNAPVQLPPHGFFTFLSRLSGVAPNATDLTSIRINADWLCVVVSFACLVFATLEGLAYNNIAQALGWGIPLFLGSLAITRWHAGQPLTMHINAALLVGMGALHVHIARGLLEYHFSFFILLPVMLAYRDTRPLLSMGLLIVIHHIVFDMLQQAGFECYIFRGPFSGMPAVALHGFYVSIAVLLLSVIAQTLRQHALAAEEGTKLLAYLDKEKGINLRVRAQTDEQGRMSPMGQVFNDYADNMAFVVAAFKMLRADIRELSQIAKELGAGNTQQMEESSQASKKLRDFVQSLGNQTRMGQSTADLSKKATEDSFDLLNELNQSLEQLQRIGKQAFDSSQQMQALHKEFQKEFSPAAAQQLQTTLSTLDNLNERTNGFMARMDVLKSGLSAIENQLVSIDRATHQWVENGHGNQRQGWEVLGAMEGMQARTESAFRTLASTVQTILRSDEMMREMEKRLSRFDV</sequence>
<dbReference type="EMBL" id="CP053084">
    <property type="protein sequence ID" value="QJR28732.1"/>
    <property type="molecule type" value="Genomic_DNA"/>
</dbReference>
<proteinExistence type="predicted"/>
<feature type="transmembrane region" description="Helical" evidence="1">
    <location>
        <begin position="76"/>
        <end position="93"/>
    </location>
</feature>
<keyword evidence="1" id="KW-1133">Transmembrane helix</keyword>
<keyword evidence="1" id="KW-0812">Transmembrane</keyword>